<dbReference type="SUPFAM" id="SSF49303">
    <property type="entry name" value="beta-Galactosidase/glucuronidase domain"/>
    <property type="match status" value="1"/>
</dbReference>
<protein>
    <submittedName>
        <fullName evidence="7">Glycosyl hydrolases family 2</fullName>
    </submittedName>
</protein>
<dbReference type="Pfam" id="PF16355">
    <property type="entry name" value="DUF4982"/>
    <property type="match status" value="1"/>
</dbReference>
<dbReference type="InterPro" id="IPR013783">
    <property type="entry name" value="Ig-like_fold"/>
</dbReference>
<evidence type="ECO:0000259" key="6">
    <source>
        <dbReference type="Pfam" id="PF22666"/>
    </source>
</evidence>
<dbReference type="InterPro" id="IPR054593">
    <property type="entry name" value="Beta-mannosidase-like_N2"/>
</dbReference>
<dbReference type="SUPFAM" id="SSF51445">
    <property type="entry name" value="(Trans)glycosidases"/>
    <property type="match status" value="1"/>
</dbReference>
<dbReference type="InterPro" id="IPR032311">
    <property type="entry name" value="DUF4982"/>
</dbReference>
<evidence type="ECO:0000256" key="1">
    <source>
        <dbReference type="ARBA" id="ARBA00007401"/>
    </source>
</evidence>
<evidence type="ECO:0000313" key="7">
    <source>
        <dbReference type="EMBL" id="SFS08264.1"/>
    </source>
</evidence>
<dbReference type="GO" id="GO:0004553">
    <property type="term" value="F:hydrolase activity, hydrolyzing O-glycosyl compounds"/>
    <property type="evidence" value="ECO:0007669"/>
    <property type="project" value="InterPro"/>
</dbReference>
<dbReference type="InterPro" id="IPR006102">
    <property type="entry name" value="Ig-like_GH2"/>
</dbReference>
<dbReference type="PANTHER" id="PTHR42732">
    <property type="entry name" value="BETA-GALACTOSIDASE"/>
    <property type="match status" value="1"/>
</dbReference>
<keyword evidence="8" id="KW-1185">Reference proteome</keyword>
<feature type="domain" description="DUF4982" evidence="5">
    <location>
        <begin position="652"/>
        <end position="710"/>
    </location>
</feature>
<dbReference type="Gene3D" id="2.60.120.260">
    <property type="entry name" value="Galactose-binding domain-like"/>
    <property type="match status" value="1"/>
</dbReference>
<proteinExistence type="inferred from homology"/>
<feature type="domain" description="Glycoside hydrolase family 2 immunoglobulin-like beta-sandwich" evidence="4">
    <location>
        <begin position="255"/>
        <end position="352"/>
    </location>
</feature>
<keyword evidence="3" id="KW-0326">Glycosidase</keyword>
<dbReference type="InterPro" id="IPR008979">
    <property type="entry name" value="Galactose-bd-like_sf"/>
</dbReference>
<dbReference type="Proteomes" id="UP000199024">
    <property type="component" value="Unassembled WGS sequence"/>
</dbReference>
<accession>A0A1I6LY12</accession>
<dbReference type="Pfam" id="PF22666">
    <property type="entry name" value="Glyco_hydro_2_N2"/>
    <property type="match status" value="1"/>
</dbReference>
<dbReference type="PANTHER" id="PTHR42732:SF1">
    <property type="entry name" value="BETA-MANNOSIDASE"/>
    <property type="match status" value="1"/>
</dbReference>
<dbReference type="InterPro" id="IPR036156">
    <property type="entry name" value="Beta-gal/glucu_dom_sf"/>
</dbReference>
<dbReference type="InterPro" id="IPR017853">
    <property type="entry name" value="GH"/>
</dbReference>
<evidence type="ECO:0000259" key="5">
    <source>
        <dbReference type="Pfam" id="PF16355"/>
    </source>
</evidence>
<reference evidence="7 8" key="1">
    <citation type="submission" date="2016-10" db="EMBL/GenBank/DDBJ databases">
        <authorList>
            <person name="de Groot N.N."/>
        </authorList>
    </citation>
    <scope>NUCLEOTIDE SEQUENCE [LARGE SCALE GENOMIC DNA]</scope>
    <source>
        <strain evidence="7 8">DSM 21001</strain>
    </source>
</reference>
<evidence type="ECO:0000259" key="4">
    <source>
        <dbReference type="Pfam" id="PF00703"/>
    </source>
</evidence>
<dbReference type="SUPFAM" id="SSF49785">
    <property type="entry name" value="Galactose-binding domain-like"/>
    <property type="match status" value="1"/>
</dbReference>
<evidence type="ECO:0000256" key="3">
    <source>
        <dbReference type="ARBA" id="ARBA00023295"/>
    </source>
</evidence>
<keyword evidence="2 7" id="KW-0378">Hydrolase</keyword>
<dbReference type="InterPro" id="IPR051913">
    <property type="entry name" value="GH2_Domain-Containing"/>
</dbReference>
<dbReference type="Pfam" id="PF00703">
    <property type="entry name" value="Glyco_hydro_2"/>
    <property type="match status" value="1"/>
</dbReference>
<feature type="domain" description="Beta-mannosidase-like galactose-binding" evidence="6">
    <location>
        <begin position="124"/>
        <end position="208"/>
    </location>
</feature>
<evidence type="ECO:0000313" key="8">
    <source>
        <dbReference type="Proteomes" id="UP000199024"/>
    </source>
</evidence>
<name>A0A1I6LY12_9BACT</name>
<dbReference type="Gene3D" id="3.20.20.80">
    <property type="entry name" value="Glycosidases"/>
    <property type="match status" value="1"/>
</dbReference>
<evidence type="ECO:0000256" key="2">
    <source>
        <dbReference type="ARBA" id="ARBA00022801"/>
    </source>
</evidence>
<dbReference type="Gene3D" id="2.60.40.10">
    <property type="entry name" value="Immunoglobulins"/>
    <property type="match status" value="3"/>
</dbReference>
<dbReference type="AlphaFoldDB" id="A0A1I6LY12"/>
<dbReference type="GO" id="GO:0005975">
    <property type="term" value="P:carbohydrate metabolic process"/>
    <property type="evidence" value="ECO:0007669"/>
    <property type="project" value="InterPro"/>
</dbReference>
<sequence>MKGSHMMGISAAFGVGVVDRAAASRCKLKGTWHPAPLAARRTIRRICGFLIWVLAIALATSPGLAQRANYNFNEGWRLDVGDPSGAEKPLFDDASWKSVTLPHAWNEDYAYRVSIHDQPTGIAWYRKHFRLPAMAPDSRVLIEFQGVRLAAEVYLNGEWLGRSENGVMAFGFDLTSHLKPGENILAVRTDNRWDYREKATNSPIQWNNSNFYSNFGGINKNVRLHIVPAVHQTLPLYSSLGTIGQYVWAEGFDLAKHLATVHVESQIRNDSKAARTVRLYAEVRELNGKLVASSTSAAVTLDAGGIGVLKTQTVAHDLHFWSWGYGYLYDVVTALLIDGKPSDAVTTRTGFRQTAFHDGMIFLNGRVMQIHGYAARSTNEWPGLGTDVPPWVSDFSNGLMVSDNANLVRWMHVTPSKQDIESCDRVGLPQSMPAGDAEGDPKGREWEARVELMRDSIVYNRNNPSILFYESGNKGIREEHMQDMLQVRNQFDPHGGRAIGSREMLASHSAEYGGEMLYIDKSATKPLWAHEYNRDEGARKFWNEATPPFHKDSPLYNRNQDSFTLEDIRRWDDYFRVRPGTGKRVSAGGVNISWIDENSHFRGDNNYRRSGEVDAMRLPKDAFYAHQTMWDGWVTPERPHIHITGHWNYAAGTVRTVYVVATTAEVELKLNGRSLGRQKPTHDFLFTFADIPFQAGALEAVGYDTRGKTVLKDHLASTGQPVALRLTRHIAPGGMHADGSDLALVDVEAIDVLGRRVPTALNMVHFRITGNGEWRGGIAEGSSQPVPVNTQTSNAPGMSPTPVAPFLHDDNFILSPNLPVEGGINRVSVRSTTQPGTIRLIAESDGLKSAEVTLTTLPVIQKDGLSRFEPTSSLPVRLERGPTPLGASFTITRTPIEIVASDAGRNSESARRSYDDNETTFWSNASVTRTDMDTDGYPIRHAEPDARPVSAMLDQAWIEYTLAEPSIPESMDLKLGSFRLRRYPLRITLDGDTVYQGLTPTSLGYITLPLHTAKPGTHLRIQLTDSPMDVEEVHQLVEVNGKVDQAEPTGKQSAPVLSILEAEIYTTK</sequence>
<dbReference type="EMBL" id="FOZL01000001">
    <property type="protein sequence ID" value="SFS08264.1"/>
    <property type="molecule type" value="Genomic_DNA"/>
</dbReference>
<organism evidence="7 8">
    <name type="scientific">Granulicella pectinivorans</name>
    <dbReference type="NCBI Taxonomy" id="474950"/>
    <lineage>
        <taxon>Bacteria</taxon>
        <taxon>Pseudomonadati</taxon>
        <taxon>Acidobacteriota</taxon>
        <taxon>Terriglobia</taxon>
        <taxon>Terriglobales</taxon>
        <taxon>Acidobacteriaceae</taxon>
        <taxon>Granulicella</taxon>
    </lineage>
</organism>
<dbReference type="STRING" id="474950.SAMN05421771_1456"/>
<comment type="similarity">
    <text evidence="1">Belongs to the glycosyl hydrolase 2 family.</text>
</comment>
<gene>
    <name evidence="7" type="ORF">SAMN05421771_1456</name>
</gene>